<dbReference type="AlphaFoldDB" id="G6YJL8"/>
<feature type="region of interest" description="Disordered" evidence="1">
    <location>
        <begin position="20"/>
        <end position="49"/>
    </location>
</feature>
<sequence length="88" mass="9671">MRLELREKIGFKGTPWLSRGELFDPNAGATTDRAAQEADHRDRDSAAAADQVGPLTALEVEAFVPDMASFKRGRTWRLGWAMSHGSSP</sequence>
<dbReference type="KEGG" id="mamo:A6B35_31665"/>
<keyword evidence="3" id="KW-1185">Reference proteome</keyword>
<evidence type="ECO:0000256" key="1">
    <source>
        <dbReference type="SAM" id="MobiDB-lite"/>
    </source>
</evidence>
<dbReference type="Proteomes" id="UP000002949">
    <property type="component" value="Unassembled WGS sequence"/>
</dbReference>
<organism evidence="2 3">
    <name type="scientific">Mesorhizobium amorphae CCNWGS0123</name>
    <dbReference type="NCBI Taxonomy" id="1082933"/>
    <lineage>
        <taxon>Bacteria</taxon>
        <taxon>Pseudomonadati</taxon>
        <taxon>Pseudomonadota</taxon>
        <taxon>Alphaproteobacteria</taxon>
        <taxon>Hyphomicrobiales</taxon>
        <taxon>Phyllobacteriaceae</taxon>
        <taxon>Mesorhizobium</taxon>
    </lineage>
</organism>
<accession>G6YJL8</accession>
<name>G6YJL8_9HYPH</name>
<evidence type="ECO:0000313" key="3">
    <source>
        <dbReference type="Proteomes" id="UP000002949"/>
    </source>
</evidence>
<reference evidence="2 3" key="1">
    <citation type="journal article" date="2012" name="J. Bacteriol.">
        <title>Draft Genome Sequence of Plant Growth-Promoting Rhizobium Mesorhizobium amorphae, Isolated from Zinc-Lead Mine Tailings.</title>
        <authorList>
            <person name="Hao X."/>
            <person name="Lin Y."/>
            <person name="Johnstone L."/>
            <person name="Baltrus D.A."/>
            <person name="Miller S.J."/>
            <person name="Wei G."/>
            <person name="Rensing C."/>
        </authorList>
    </citation>
    <scope>NUCLEOTIDE SEQUENCE [LARGE SCALE GENOMIC DNA]</scope>
    <source>
        <strain evidence="2 3">CCNWGS0123</strain>
    </source>
</reference>
<feature type="compositionally biased region" description="Basic and acidic residues" evidence="1">
    <location>
        <begin position="34"/>
        <end position="45"/>
    </location>
</feature>
<gene>
    <name evidence="2" type="ORF">MEA186_30991</name>
</gene>
<dbReference type="EMBL" id="AGSN01000220">
    <property type="protein sequence ID" value="EHH04869.1"/>
    <property type="molecule type" value="Genomic_DNA"/>
</dbReference>
<evidence type="ECO:0000313" key="2">
    <source>
        <dbReference type="EMBL" id="EHH04869.1"/>
    </source>
</evidence>
<protein>
    <submittedName>
        <fullName evidence="2">Uncharacterized protein</fullName>
    </submittedName>
</protein>
<proteinExistence type="predicted"/>